<accession>A0AAD4XGR8</accession>
<feature type="non-terminal residue" evidence="2">
    <location>
        <position position="1"/>
    </location>
</feature>
<keyword evidence="3" id="KW-1185">Reference proteome</keyword>
<organism evidence="2 3">
    <name type="scientific">Papaver atlanticum</name>
    <dbReference type="NCBI Taxonomy" id="357466"/>
    <lineage>
        <taxon>Eukaryota</taxon>
        <taxon>Viridiplantae</taxon>
        <taxon>Streptophyta</taxon>
        <taxon>Embryophyta</taxon>
        <taxon>Tracheophyta</taxon>
        <taxon>Spermatophyta</taxon>
        <taxon>Magnoliopsida</taxon>
        <taxon>Ranunculales</taxon>
        <taxon>Papaveraceae</taxon>
        <taxon>Papaveroideae</taxon>
        <taxon>Papaver</taxon>
    </lineage>
</organism>
<feature type="transmembrane region" description="Helical" evidence="1">
    <location>
        <begin position="84"/>
        <end position="106"/>
    </location>
</feature>
<feature type="transmembrane region" description="Helical" evidence="1">
    <location>
        <begin position="50"/>
        <end position="72"/>
    </location>
</feature>
<protein>
    <submittedName>
        <fullName evidence="2">Uncharacterized protein</fullName>
    </submittedName>
</protein>
<gene>
    <name evidence="2" type="ORF">MKW98_005694</name>
</gene>
<evidence type="ECO:0000256" key="1">
    <source>
        <dbReference type="SAM" id="Phobius"/>
    </source>
</evidence>
<keyword evidence="1" id="KW-0472">Membrane</keyword>
<dbReference type="AlphaFoldDB" id="A0AAD4XGR8"/>
<sequence length="125" mass="14814">VENALHRVAQHRENAQKICPRKKLPKLFTSDCTLKIIYTTYRKGYLRKGYLMSFTSFRTFLFWLITSSRILLRRDNTEKDEKQLNITIGILVSVALVMLIIFYRILFGGKKAVVYWCCFSLFCWC</sequence>
<proteinExistence type="predicted"/>
<dbReference type="EMBL" id="JAJJMB010009609">
    <property type="protein sequence ID" value="KAI3912774.1"/>
    <property type="molecule type" value="Genomic_DNA"/>
</dbReference>
<reference evidence="2" key="1">
    <citation type="submission" date="2022-04" db="EMBL/GenBank/DDBJ databases">
        <title>A functionally conserved STORR gene fusion in Papaver species that diverged 16.8 million years ago.</title>
        <authorList>
            <person name="Catania T."/>
        </authorList>
    </citation>
    <scope>NUCLEOTIDE SEQUENCE</scope>
    <source>
        <strain evidence="2">S-188037</strain>
    </source>
</reference>
<keyword evidence="1" id="KW-1133">Transmembrane helix</keyword>
<comment type="caution">
    <text evidence="2">The sequence shown here is derived from an EMBL/GenBank/DDBJ whole genome shotgun (WGS) entry which is preliminary data.</text>
</comment>
<evidence type="ECO:0000313" key="2">
    <source>
        <dbReference type="EMBL" id="KAI3912774.1"/>
    </source>
</evidence>
<dbReference type="Proteomes" id="UP001202328">
    <property type="component" value="Unassembled WGS sequence"/>
</dbReference>
<name>A0AAD4XGR8_9MAGN</name>
<keyword evidence="1" id="KW-0812">Transmembrane</keyword>
<evidence type="ECO:0000313" key="3">
    <source>
        <dbReference type="Proteomes" id="UP001202328"/>
    </source>
</evidence>